<evidence type="ECO:0000313" key="2">
    <source>
        <dbReference type="EMBL" id="MFD2638117.1"/>
    </source>
</evidence>
<dbReference type="PANTHER" id="PTHR42678:SF34">
    <property type="entry name" value="OS04G0183300 PROTEIN"/>
    <property type="match status" value="1"/>
</dbReference>
<feature type="domain" description="Amidase" evidence="1">
    <location>
        <begin position="26"/>
        <end position="461"/>
    </location>
</feature>
<dbReference type="PANTHER" id="PTHR42678">
    <property type="entry name" value="AMIDASE"/>
    <property type="match status" value="1"/>
</dbReference>
<keyword evidence="3" id="KW-1185">Reference proteome</keyword>
<dbReference type="Pfam" id="PF01425">
    <property type="entry name" value="Amidase"/>
    <property type="match status" value="1"/>
</dbReference>
<evidence type="ECO:0000259" key="1">
    <source>
        <dbReference type="Pfam" id="PF01425"/>
    </source>
</evidence>
<dbReference type="Gene3D" id="3.90.1300.10">
    <property type="entry name" value="Amidase signature (AS) domain"/>
    <property type="match status" value="1"/>
</dbReference>
<evidence type="ECO:0000313" key="3">
    <source>
        <dbReference type="Proteomes" id="UP001597452"/>
    </source>
</evidence>
<protein>
    <submittedName>
        <fullName evidence="2">Amidase family protein</fullName>
    </submittedName>
</protein>
<dbReference type="NCBIfam" id="NF005300">
    <property type="entry name" value="PRK06828.1"/>
    <property type="match status" value="1"/>
</dbReference>
<accession>A0ABW5Q822</accession>
<sequence>MKNDFLNETIEQLQQRLSEGELTSRELVLIYLDRIATYDQDGPNINSIAEINPDALFIAESLDVERKEQGPRGPLHGIPVVLKDNIDTGDKMHTTAGSLALKDHVAKNDSFVAEKLHEAGAVILGKANLTEWANFMTEGMPNGYSSRAGQVLNPYGPGEIDTGGSSAGPGAAVAANFATVSIGTETSGSILSPSSQHSLVGIKPTVGTVSRSGIIPISHTQDTAGPMAKTVADAVHVFQAIMGEDEKDAATSKATPFFKQELSLRLKKDGLNGKRIGIARESYFDAIDEEKQKLMNEAIQVLKSQGAEVFDITIPTTEHNWGLGVMIHEFKNSLNAYLKTISSDVAVRSLDDVIDFHNQNEEETLKYGQKWFLEAQKTSGLLTDPDYLKELLDDQRLSKEEGIDYTLDEHKLEAIVFPNNIGAGIPAKAGYPSITVPVGLTKKNEPVGITFTGTAFSEPTLIEIAYGYEQASQKRVAPKLNSK</sequence>
<dbReference type="InterPro" id="IPR036928">
    <property type="entry name" value="AS_sf"/>
</dbReference>
<organism evidence="2 3">
    <name type="scientific">Piscibacillus salipiscarius</name>
    <dbReference type="NCBI Taxonomy" id="299480"/>
    <lineage>
        <taxon>Bacteria</taxon>
        <taxon>Bacillati</taxon>
        <taxon>Bacillota</taxon>
        <taxon>Bacilli</taxon>
        <taxon>Bacillales</taxon>
        <taxon>Bacillaceae</taxon>
        <taxon>Piscibacillus</taxon>
    </lineage>
</organism>
<reference evidence="3" key="1">
    <citation type="journal article" date="2019" name="Int. J. Syst. Evol. Microbiol.">
        <title>The Global Catalogue of Microorganisms (GCM) 10K type strain sequencing project: providing services to taxonomists for standard genome sequencing and annotation.</title>
        <authorList>
            <consortium name="The Broad Institute Genomics Platform"/>
            <consortium name="The Broad Institute Genome Sequencing Center for Infectious Disease"/>
            <person name="Wu L."/>
            <person name="Ma J."/>
        </authorList>
    </citation>
    <scope>NUCLEOTIDE SEQUENCE [LARGE SCALE GENOMIC DNA]</scope>
    <source>
        <strain evidence="3">TISTR 1571</strain>
    </source>
</reference>
<gene>
    <name evidence="2" type="ORF">ACFSW4_04450</name>
</gene>
<dbReference type="InterPro" id="IPR023631">
    <property type="entry name" value="Amidase_dom"/>
</dbReference>
<dbReference type="Proteomes" id="UP001597452">
    <property type="component" value="Unassembled WGS sequence"/>
</dbReference>
<dbReference type="EMBL" id="JBHUMZ010000013">
    <property type="protein sequence ID" value="MFD2638117.1"/>
    <property type="molecule type" value="Genomic_DNA"/>
</dbReference>
<proteinExistence type="predicted"/>
<name>A0ABW5Q822_9BACI</name>
<comment type="caution">
    <text evidence="2">The sequence shown here is derived from an EMBL/GenBank/DDBJ whole genome shotgun (WGS) entry which is preliminary data.</text>
</comment>
<dbReference type="RefSeq" id="WP_377327704.1">
    <property type="nucleotide sequence ID" value="NZ_JBHUMZ010000013.1"/>
</dbReference>
<dbReference type="SUPFAM" id="SSF75304">
    <property type="entry name" value="Amidase signature (AS) enzymes"/>
    <property type="match status" value="1"/>
</dbReference>